<dbReference type="SUPFAM" id="SSF55229">
    <property type="entry name" value="Cell division protein MinE topological specificity domain"/>
    <property type="match status" value="1"/>
</dbReference>
<reference evidence="3 4" key="1">
    <citation type="journal article" date="2020" name="Biotechnol. Biofuels">
        <title>New insights from the biogas microbiome by comprehensive genome-resolved metagenomics of nearly 1600 species originating from multiple anaerobic digesters.</title>
        <authorList>
            <person name="Campanaro S."/>
            <person name="Treu L."/>
            <person name="Rodriguez-R L.M."/>
            <person name="Kovalovszki A."/>
            <person name="Ziels R.M."/>
            <person name="Maus I."/>
            <person name="Zhu X."/>
            <person name="Kougias P.G."/>
            <person name="Basile A."/>
            <person name="Luo G."/>
            <person name="Schluter A."/>
            <person name="Konstantinidis K.T."/>
            <person name="Angelidaki I."/>
        </authorList>
    </citation>
    <scope>NUCLEOTIDE SEQUENCE [LARGE SCALE GENOMIC DNA]</scope>
    <source>
        <strain evidence="3">AS27yjCOA_65</strain>
    </source>
</reference>
<dbReference type="EMBL" id="JAAZON010000235">
    <property type="protein sequence ID" value="NMC62625.1"/>
    <property type="molecule type" value="Genomic_DNA"/>
</dbReference>
<evidence type="ECO:0000256" key="2">
    <source>
        <dbReference type="ARBA" id="ARBA00025265"/>
    </source>
</evidence>
<protein>
    <submittedName>
        <fullName evidence="3">Cell division topological specificity factor MinE</fullName>
    </submittedName>
</protein>
<dbReference type="Gene3D" id="3.30.1070.10">
    <property type="entry name" value="Cell division topological specificity factor MinE"/>
    <property type="match status" value="1"/>
</dbReference>
<dbReference type="GO" id="GO:0051301">
    <property type="term" value="P:cell division"/>
    <property type="evidence" value="ECO:0007669"/>
    <property type="project" value="UniProtKB-KW"/>
</dbReference>
<comment type="function">
    <text evidence="2">Prevents the cell division inhibition by proteins MinC and MinD at internal division sites while permitting inhibition at polar sites. This ensures cell division at the proper site by restricting the formation of a division septum at the midpoint of the long axis of the cell.</text>
</comment>
<dbReference type="InterPro" id="IPR036707">
    <property type="entry name" value="MinE_sf"/>
</dbReference>
<proteinExistence type="inferred from homology"/>
<keyword evidence="3" id="KW-0131">Cell cycle</keyword>
<dbReference type="InterPro" id="IPR005527">
    <property type="entry name" value="MinE"/>
</dbReference>
<evidence type="ECO:0000256" key="1">
    <source>
        <dbReference type="ARBA" id="ARBA00008168"/>
    </source>
</evidence>
<dbReference type="AlphaFoldDB" id="A0A7X9IL49"/>
<keyword evidence="3" id="KW-0132">Cell division</keyword>
<evidence type="ECO:0000313" key="3">
    <source>
        <dbReference type="EMBL" id="NMC62625.1"/>
    </source>
</evidence>
<dbReference type="NCBIfam" id="TIGR01215">
    <property type="entry name" value="minE"/>
    <property type="match status" value="1"/>
</dbReference>
<sequence>MFRALKEKIFKSNGISKESAKSRLHFVLVQDRTGLSAERLAGFRKDMVDVIQKYFVIDESGFDIAYKRDTGVTTLIINSPIVVRREEAIHGMVGSEMSQKAAINSETPN</sequence>
<accession>A0A7X9IL49</accession>
<comment type="similarity">
    <text evidence="1">Belongs to the MinE family.</text>
</comment>
<evidence type="ECO:0000313" key="4">
    <source>
        <dbReference type="Proteomes" id="UP000524246"/>
    </source>
</evidence>
<name>A0A7X9IL49_9DELT</name>
<gene>
    <name evidence="3" type="primary">minE</name>
    <name evidence="3" type="ORF">GYA55_05585</name>
</gene>
<dbReference type="Proteomes" id="UP000524246">
    <property type="component" value="Unassembled WGS sequence"/>
</dbReference>
<dbReference type="Pfam" id="PF03776">
    <property type="entry name" value="MinE"/>
    <property type="match status" value="1"/>
</dbReference>
<organism evidence="3 4">
    <name type="scientific">SAR324 cluster bacterium</name>
    <dbReference type="NCBI Taxonomy" id="2024889"/>
    <lineage>
        <taxon>Bacteria</taxon>
        <taxon>Deltaproteobacteria</taxon>
        <taxon>SAR324 cluster</taxon>
    </lineage>
</organism>
<comment type="caution">
    <text evidence="3">The sequence shown here is derived from an EMBL/GenBank/DDBJ whole genome shotgun (WGS) entry which is preliminary data.</text>
</comment>
<dbReference type="GO" id="GO:0032955">
    <property type="term" value="P:regulation of division septum assembly"/>
    <property type="evidence" value="ECO:0007669"/>
    <property type="project" value="InterPro"/>
</dbReference>